<dbReference type="Gene3D" id="1.10.630.10">
    <property type="entry name" value="Cytochrome P450"/>
    <property type="match status" value="1"/>
</dbReference>
<evidence type="ECO:0000256" key="4">
    <source>
        <dbReference type="ARBA" id="ARBA00023002"/>
    </source>
</evidence>
<evidence type="ECO:0000256" key="6">
    <source>
        <dbReference type="ARBA" id="ARBA00023033"/>
    </source>
</evidence>
<keyword evidence="5 7" id="KW-0408">Iron</keyword>
<dbReference type="PROSITE" id="PS00086">
    <property type="entry name" value="CYTOCHROME_P450"/>
    <property type="match status" value="1"/>
</dbReference>
<comment type="caution">
    <text evidence="8">The sequence shown here is derived from an EMBL/GenBank/DDBJ whole genome shotgun (WGS) entry which is preliminary data.</text>
</comment>
<protein>
    <recommendedName>
        <fullName evidence="10">Cytochrome P450</fullName>
    </recommendedName>
</protein>
<evidence type="ECO:0000256" key="7">
    <source>
        <dbReference type="RuleBase" id="RU000461"/>
    </source>
</evidence>
<keyword evidence="9" id="KW-1185">Reference proteome</keyword>
<evidence type="ECO:0000256" key="3">
    <source>
        <dbReference type="ARBA" id="ARBA00022723"/>
    </source>
</evidence>
<accession>A0ABR1TYY6</accession>
<dbReference type="InterPro" id="IPR002401">
    <property type="entry name" value="Cyt_P450_E_grp-I"/>
</dbReference>
<evidence type="ECO:0000313" key="8">
    <source>
        <dbReference type="EMBL" id="KAK8050884.1"/>
    </source>
</evidence>
<evidence type="ECO:0000256" key="5">
    <source>
        <dbReference type="ARBA" id="ARBA00023004"/>
    </source>
</evidence>
<dbReference type="CDD" id="cd11070">
    <property type="entry name" value="CYP56-like"/>
    <property type="match status" value="1"/>
</dbReference>
<evidence type="ECO:0008006" key="10">
    <source>
        <dbReference type="Google" id="ProtNLM"/>
    </source>
</evidence>
<dbReference type="PANTHER" id="PTHR24291:SF50">
    <property type="entry name" value="BIFUNCTIONAL ALBAFLAVENONE MONOOXYGENASE_TERPENE SYNTHASE"/>
    <property type="match status" value="1"/>
</dbReference>
<name>A0ABR1TYY6_9PEZI</name>
<gene>
    <name evidence="8" type="ORF">PG993_002269</name>
</gene>
<dbReference type="PANTHER" id="PTHR24291">
    <property type="entry name" value="CYTOCHROME P450 FAMILY 4"/>
    <property type="match status" value="1"/>
</dbReference>
<reference evidence="8 9" key="1">
    <citation type="submission" date="2023-01" db="EMBL/GenBank/DDBJ databases">
        <title>Analysis of 21 Apiospora genomes using comparative genomics revels a genus with tremendous synthesis potential of carbohydrate active enzymes and secondary metabolites.</title>
        <authorList>
            <person name="Sorensen T."/>
        </authorList>
    </citation>
    <scope>NUCLEOTIDE SEQUENCE [LARGE SCALE GENOMIC DNA]</scope>
    <source>
        <strain evidence="8 9">CBS 33761</strain>
    </source>
</reference>
<evidence type="ECO:0000256" key="2">
    <source>
        <dbReference type="ARBA" id="ARBA00022617"/>
    </source>
</evidence>
<dbReference type="PRINTS" id="PR00385">
    <property type="entry name" value="P450"/>
</dbReference>
<dbReference type="InterPro" id="IPR017972">
    <property type="entry name" value="Cyt_P450_CS"/>
</dbReference>
<keyword evidence="3 7" id="KW-0479">Metal-binding</keyword>
<dbReference type="InterPro" id="IPR050196">
    <property type="entry name" value="Cytochrome_P450_Monoox"/>
</dbReference>
<evidence type="ECO:0000256" key="1">
    <source>
        <dbReference type="ARBA" id="ARBA00010617"/>
    </source>
</evidence>
<dbReference type="PRINTS" id="PR00463">
    <property type="entry name" value="EP450I"/>
</dbReference>
<comment type="similarity">
    <text evidence="1 7">Belongs to the cytochrome P450 family.</text>
</comment>
<dbReference type="Proteomes" id="UP001444661">
    <property type="component" value="Unassembled WGS sequence"/>
</dbReference>
<dbReference type="EMBL" id="JAQQWK010000002">
    <property type="protein sequence ID" value="KAK8050884.1"/>
    <property type="molecule type" value="Genomic_DNA"/>
</dbReference>
<keyword evidence="4 7" id="KW-0560">Oxidoreductase</keyword>
<proteinExistence type="inferred from homology"/>
<organism evidence="8 9">
    <name type="scientific">Apiospora rasikravindrae</name>
    <dbReference type="NCBI Taxonomy" id="990691"/>
    <lineage>
        <taxon>Eukaryota</taxon>
        <taxon>Fungi</taxon>
        <taxon>Dikarya</taxon>
        <taxon>Ascomycota</taxon>
        <taxon>Pezizomycotina</taxon>
        <taxon>Sordariomycetes</taxon>
        <taxon>Xylariomycetidae</taxon>
        <taxon>Amphisphaeriales</taxon>
        <taxon>Apiosporaceae</taxon>
        <taxon>Apiospora</taxon>
    </lineage>
</organism>
<dbReference type="SUPFAM" id="SSF48264">
    <property type="entry name" value="Cytochrome P450"/>
    <property type="match status" value="1"/>
</dbReference>
<dbReference type="InterPro" id="IPR036396">
    <property type="entry name" value="Cyt_P450_sf"/>
</dbReference>
<dbReference type="InterPro" id="IPR001128">
    <property type="entry name" value="Cyt_P450"/>
</dbReference>
<evidence type="ECO:0000313" key="9">
    <source>
        <dbReference type="Proteomes" id="UP001444661"/>
    </source>
</evidence>
<sequence length="565" mass="64691">MASSRNFAVALLFLAFAWWSYSMLCLLRNYLIARKIGIPIRVLFIPSESPFWLMVDNRVVTFLCTILPFLRNSSFARYNWRGWEVQDKCRSALEMGTVWMHVTPTYNSIQVCDPEALMEIFRRKHDFPRPLHFYTMLNPFGPNLVTVDGDQWKRQRKSAASCFNEPNNEIVWSESLAQANDMIRYWASKPSVASTADDSRTLSLHILSRAGFGRSFRFQGHLEKKTAATATVTNYNESLQTVLDKSYLIMVLGTKFLAKPWLPVSLRRVHQAIVAFQQYMTDVYEEEKRSMVQNGETKRTLMSTLVRASAEETDPATRLTERELYGNMFIFNFAGHDTTTHSIVFSLMHLAINPDVQNWISEEICSVFGDRPVSEWPYSDFPRLMRCVAVLMESLRLYTLVPMSKWTGARAQQLTVGGGKTITIPPNTTVLVAYAAVHTHPDYWGPDALEWRPSRWIKRSSVVAGGTAGEEEVITPRRGTYVGWSEGERNCPGKKFSQVEFAATMAVLFRDYRVDPTKRPGENADDARRKIVHQLKTDSAQVLLLQMLHPERAALSWRKKGENEH</sequence>
<keyword evidence="2 7" id="KW-0349">Heme</keyword>
<dbReference type="Pfam" id="PF00067">
    <property type="entry name" value="p450"/>
    <property type="match status" value="1"/>
</dbReference>
<keyword evidence="6 7" id="KW-0503">Monooxygenase</keyword>